<evidence type="ECO:0000313" key="1">
    <source>
        <dbReference type="EMBL" id="KAJ0192803.1"/>
    </source>
</evidence>
<dbReference type="AlphaFoldDB" id="A0A9R1UTT9"/>
<dbReference type="EMBL" id="NBSK02000008">
    <property type="protein sequence ID" value="KAJ0192803.1"/>
    <property type="molecule type" value="Genomic_DNA"/>
</dbReference>
<gene>
    <name evidence="1" type="ORF">LSAT_V11C800417590</name>
</gene>
<reference evidence="1 2" key="1">
    <citation type="journal article" date="2017" name="Nat. Commun.">
        <title>Genome assembly with in vitro proximity ligation data and whole-genome triplication in lettuce.</title>
        <authorList>
            <person name="Reyes-Chin-Wo S."/>
            <person name="Wang Z."/>
            <person name="Yang X."/>
            <person name="Kozik A."/>
            <person name="Arikit S."/>
            <person name="Song C."/>
            <person name="Xia L."/>
            <person name="Froenicke L."/>
            <person name="Lavelle D.O."/>
            <person name="Truco M.J."/>
            <person name="Xia R."/>
            <person name="Zhu S."/>
            <person name="Xu C."/>
            <person name="Xu H."/>
            <person name="Xu X."/>
            <person name="Cox K."/>
            <person name="Korf I."/>
            <person name="Meyers B.C."/>
            <person name="Michelmore R.W."/>
        </authorList>
    </citation>
    <scope>NUCLEOTIDE SEQUENCE [LARGE SCALE GENOMIC DNA]</scope>
    <source>
        <strain evidence="2">cv. Salinas</strain>
        <tissue evidence="1">Seedlings</tissue>
    </source>
</reference>
<accession>A0A9R1UTT9</accession>
<dbReference type="Proteomes" id="UP000235145">
    <property type="component" value="Unassembled WGS sequence"/>
</dbReference>
<comment type="caution">
    <text evidence="1">The sequence shown here is derived from an EMBL/GenBank/DDBJ whole genome shotgun (WGS) entry which is preliminary data.</text>
</comment>
<keyword evidence="2" id="KW-1185">Reference proteome</keyword>
<organism evidence="1 2">
    <name type="scientific">Lactuca sativa</name>
    <name type="common">Garden lettuce</name>
    <dbReference type="NCBI Taxonomy" id="4236"/>
    <lineage>
        <taxon>Eukaryota</taxon>
        <taxon>Viridiplantae</taxon>
        <taxon>Streptophyta</taxon>
        <taxon>Embryophyta</taxon>
        <taxon>Tracheophyta</taxon>
        <taxon>Spermatophyta</taxon>
        <taxon>Magnoliopsida</taxon>
        <taxon>eudicotyledons</taxon>
        <taxon>Gunneridae</taxon>
        <taxon>Pentapetalae</taxon>
        <taxon>asterids</taxon>
        <taxon>campanulids</taxon>
        <taxon>Asterales</taxon>
        <taxon>Asteraceae</taxon>
        <taxon>Cichorioideae</taxon>
        <taxon>Cichorieae</taxon>
        <taxon>Lactucinae</taxon>
        <taxon>Lactuca</taxon>
    </lineage>
</organism>
<protein>
    <submittedName>
        <fullName evidence="1">Uncharacterized protein</fullName>
    </submittedName>
</protein>
<name>A0A9R1UTT9_LACSA</name>
<evidence type="ECO:0000313" key="2">
    <source>
        <dbReference type="Proteomes" id="UP000235145"/>
    </source>
</evidence>
<sequence>MVSFGIQKHVDIAQKVKAMWAKEGDENSKMFHSILKRKQRKMIVCDCGGDKVPGPNGFNFSFVKHSMDIHKLDIMVQDPRVIKYFRPISLIGVMYKILAKTLAVVVGSVISIQ</sequence>
<proteinExistence type="predicted"/>